<evidence type="ECO:0000259" key="3">
    <source>
        <dbReference type="Pfam" id="PF25298"/>
    </source>
</evidence>
<dbReference type="Proteomes" id="UP000653454">
    <property type="component" value="Unassembled WGS sequence"/>
</dbReference>
<evidence type="ECO:0000313" key="5">
    <source>
        <dbReference type="Proteomes" id="UP000653454"/>
    </source>
</evidence>
<reference evidence="4" key="1">
    <citation type="submission" date="2020-11" db="EMBL/GenBank/DDBJ databases">
        <authorList>
            <person name="Whiteford S."/>
        </authorList>
    </citation>
    <scope>NUCLEOTIDE SEQUENCE</scope>
</reference>
<feature type="region of interest" description="Disordered" evidence="2">
    <location>
        <begin position="1"/>
        <end position="33"/>
    </location>
</feature>
<organism evidence="4 5">
    <name type="scientific">Plutella xylostella</name>
    <name type="common">Diamondback moth</name>
    <name type="synonym">Plutella maculipennis</name>
    <dbReference type="NCBI Taxonomy" id="51655"/>
    <lineage>
        <taxon>Eukaryota</taxon>
        <taxon>Metazoa</taxon>
        <taxon>Ecdysozoa</taxon>
        <taxon>Arthropoda</taxon>
        <taxon>Hexapoda</taxon>
        <taxon>Insecta</taxon>
        <taxon>Pterygota</taxon>
        <taxon>Neoptera</taxon>
        <taxon>Endopterygota</taxon>
        <taxon>Lepidoptera</taxon>
        <taxon>Glossata</taxon>
        <taxon>Ditrysia</taxon>
        <taxon>Yponomeutoidea</taxon>
        <taxon>Plutellidae</taxon>
        <taxon>Plutella</taxon>
    </lineage>
</organism>
<dbReference type="InterPro" id="IPR057251">
    <property type="entry name" value="FP_C"/>
</dbReference>
<evidence type="ECO:0000313" key="4">
    <source>
        <dbReference type="EMBL" id="CAG9136107.1"/>
    </source>
</evidence>
<dbReference type="Pfam" id="PF25298">
    <property type="entry name" value="Baculo_FP_2nd"/>
    <property type="match status" value="1"/>
</dbReference>
<dbReference type="AlphaFoldDB" id="A0A8S4G8Y5"/>
<sequence length="310" mass="35633">MDKFLKNQKIQDSPSTSKVLSTPASSFSGSAPNLTATEALENVNIPYRNKRLRNDDGNISEQTSFLEQLQTMFDKWEEKQDRRFKDLQVTVKEIKEQNDSIADSVNFLAAQNKELEDRLNKLEQERKAHLSYIQTLEDKMEGLERSSRSTSIEVRNIPVKNPETKSDLCNIIINAGKALNANISPAEIKDVYRAYSKPGTTKPIVVEFTTNIKKDEILTSVKKHNRDHRGKKLTTAQLRITGPETPVFISEWLTPKMKRIHFLARDFMKTYDYSYCWTSRGCVYLRKKEGAPAIRIIGETDLNKLKEQQK</sequence>
<feature type="compositionally biased region" description="Polar residues" evidence="2">
    <location>
        <begin position="8"/>
        <end position="33"/>
    </location>
</feature>
<gene>
    <name evidence="4" type="ORF">PLXY2_LOCUS14360</name>
</gene>
<dbReference type="EMBL" id="CAJHNJ030000125">
    <property type="protein sequence ID" value="CAG9136107.1"/>
    <property type="molecule type" value="Genomic_DNA"/>
</dbReference>
<name>A0A8S4G8Y5_PLUXY</name>
<accession>A0A8S4G8Y5</accession>
<feature type="coiled-coil region" evidence="1">
    <location>
        <begin position="105"/>
        <end position="153"/>
    </location>
</feature>
<evidence type="ECO:0000256" key="1">
    <source>
        <dbReference type="SAM" id="Coils"/>
    </source>
</evidence>
<keyword evidence="5" id="KW-1185">Reference proteome</keyword>
<keyword evidence="1" id="KW-0175">Coiled coil</keyword>
<evidence type="ECO:0000256" key="2">
    <source>
        <dbReference type="SAM" id="MobiDB-lite"/>
    </source>
</evidence>
<comment type="caution">
    <text evidence="4">The sequence shown here is derived from an EMBL/GenBank/DDBJ whole genome shotgun (WGS) entry which is preliminary data.</text>
</comment>
<proteinExistence type="predicted"/>
<protein>
    <submittedName>
        <fullName evidence="4">(diamondback moth) hypothetical protein</fullName>
    </submittedName>
</protein>
<feature type="domain" description="FP protein C-terminal" evidence="3">
    <location>
        <begin position="254"/>
        <end position="306"/>
    </location>
</feature>